<dbReference type="Gene3D" id="2.80.10.50">
    <property type="match status" value="1"/>
</dbReference>
<dbReference type="eggNOG" id="COG2755">
    <property type="taxonomic scope" value="Bacteria"/>
</dbReference>
<evidence type="ECO:0000256" key="1">
    <source>
        <dbReference type="SAM" id="SignalP"/>
    </source>
</evidence>
<dbReference type="STRING" id="1179773.BN6_44480"/>
<dbReference type="CDD" id="cd00161">
    <property type="entry name" value="beta-trefoil_Ricin-like"/>
    <property type="match status" value="1"/>
</dbReference>
<dbReference type="PATRIC" id="fig|1179773.3.peg.4454"/>
<dbReference type="KEGG" id="sesp:BN6_44480"/>
<dbReference type="OrthoDB" id="4273937at2"/>
<protein>
    <recommendedName>
        <fullName evidence="2">Ricin B lectin domain-containing protein</fullName>
    </recommendedName>
</protein>
<dbReference type="InterPro" id="IPR000772">
    <property type="entry name" value="Ricin_B_lectin"/>
</dbReference>
<dbReference type="HOGENOM" id="CLU_1502432_0_0_11"/>
<accession>K0K4D9</accession>
<evidence type="ECO:0000259" key="2">
    <source>
        <dbReference type="SMART" id="SM00458"/>
    </source>
</evidence>
<feature type="chain" id="PRO_5003835843" description="Ricin B lectin domain-containing protein" evidence="1">
    <location>
        <begin position="26"/>
        <end position="179"/>
    </location>
</feature>
<dbReference type="InterPro" id="IPR035992">
    <property type="entry name" value="Ricin_B-like_lectins"/>
</dbReference>
<keyword evidence="1" id="KW-0732">Signal</keyword>
<dbReference type="EMBL" id="HE804045">
    <property type="protein sequence ID" value="CCH31729.1"/>
    <property type="molecule type" value="Genomic_DNA"/>
</dbReference>
<dbReference type="PROSITE" id="PS50231">
    <property type="entry name" value="RICIN_B_LECTIN"/>
    <property type="match status" value="1"/>
</dbReference>
<feature type="signal peptide" evidence="1">
    <location>
        <begin position="1"/>
        <end position="25"/>
    </location>
</feature>
<dbReference type="RefSeq" id="WP_015101841.1">
    <property type="nucleotide sequence ID" value="NC_019673.1"/>
</dbReference>
<proteinExistence type="predicted"/>
<evidence type="ECO:0000313" key="3">
    <source>
        <dbReference type="EMBL" id="CCH31729.1"/>
    </source>
</evidence>
<evidence type="ECO:0000313" key="4">
    <source>
        <dbReference type="Proteomes" id="UP000006281"/>
    </source>
</evidence>
<feature type="domain" description="Ricin B lectin" evidence="2">
    <location>
        <begin position="27"/>
        <end position="174"/>
    </location>
</feature>
<reference evidence="3 4" key="1">
    <citation type="journal article" date="2012" name="BMC Genomics">
        <title>Complete genome sequence of Saccharothrix espanaensis DSM 44229T and comparison to the other completely sequenced Pseudonocardiaceae.</title>
        <authorList>
            <person name="Strobel T."/>
            <person name="Al-Dilaimi A."/>
            <person name="Blom J."/>
            <person name="Gessner A."/>
            <person name="Kalinowski J."/>
            <person name="Luzhetska M."/>
            <person name="Puhler A."/>
            <person name="Szczepanowski R."/>
            <person name="Bechthold A."/>
            <person name="Ruckert C."/>
        </authorList>
    </citation>
    <scope>NUCLEOTIDE SEQUENCE [LARGE SCALE GENOMIC DNA]</scope>
    <source>
        <strain evidence="4">ATCC 51144 / DSM 44229 / JCM 9112 / NBRC 15066 / NRRL 15764</strain>
    </source>
</reference>
<keyword evidence="4" id="KW-1185">Reference proteome</keyword>
<dbReference type="Proteomes" id="UP000006281">
    <property type="component" value="Chromosome"/>
</dbReference>
<gene>
    <name evidence="3" type="ordered locus">BN6_44480</name>
</gene>
<dbReference type="AlphaFoldDB" id="K0K4D9"/>
<dbReference type="SMART" id="SM00458">
    <property type="entry name" value="RICIN"/>
    <property type="match status" value="1"/>
</dbReference>
<dbReference type="SUPFAM" id="SSF50370">
    <property type="entry name" value="Ricin B-like lectins"/>
    <property type="match status" value="1"/>
</dbReference>
<sequence length="179" mass="20016">MLRKLWTMVAVAVFSAVIPAGTALADDEVVYIVSRANNRCLDATAQWNGVNGTPIQLWDCYPPTQYNQMWRIHWVSDYEFQLIGVASGRCLDATGMGTAAGTRLQLWDCLGPNQRNQIWKSLSTNTPGYRWIMGQHSAKVVDAVANQTGSNGTPVQLWHLIGDETQTNQRWAFKRPGDF</sequence>
<organism evidence="3 4">
    <name type="scientific">Saccharothrix espanaensis (strain ATCC 51144 / DSM 44229 / JCM 9112 / NBRC 15066 / NRRL 15764)</name>
    <dbReference type="NCBI Taxonomy" id="1179773"/>
    <lineage>
        <taxon>Bacteria</taxon>
        <taxon>Bacillati</taxon>
        <taxon>Actinomycetota</taxon>
        <taxon>Actinomycetes</taxon>
        <taxon>Pseudonocardiales</taxon>
        <taxon>Pseudonocardiaceae</taxon>
        <taxon>Saccharothrix</taxon>
    </lineage>
</organism>
<dbReference type="Pfam" id="PF14200">
    <property type="entry name" value="RicinB_lectin_2"/>
    <property type="match status" value="1"/>
</dbReference>
<name>K0K4D9_SACES</name>